<dbReference type="PANTHER" id="PTHR30033">
    <property type="entry name" value="FLAGELLAR HOOK-ASSOCIATED PROTEIN 1"/>
    <property type="match status" value="1"/>
</dbReference>
<dbReference type="SUPFAM" id="SSF64518">
    <property type="entry name" value="Phase 1 flagellin"/>
    <property type="match status" value="1"/>
</dbReference>
<protein>
    <recommendedName>
        <fullName evidence="4">Flagellar hook-associated protein 1</fullName>
    </recommendedName>
</protein>
<evidence type="ECO:0000256" key="1">
    <source>
        <dbReference type="ARBA" id="ARBA00004365"/>
    </source>
</evidence>
<gene>
    <name evidence="10" type="primary">flgK</name>
    <name evidence="10" type="ORF">CLPA_c17690</name>
    <name evidence="11" type="ORF">CP6013_01412</name>
</gene>
<dbReference type="GeneID" id="93073931"/>
<evidence type="ECO:0000313" key="13">
    <source>
        <dbReference type="Proteomes" id="UP000030905"/>
    </source>
</evidence>
<evidence type="ECO:0000256" key="6">
    <source>
        <dbReference type="ARBA" id="ARBA00023143"/>
    </source>
</evidence>
<keyword evidence="10" id="KW-0282">Flagellum</keyword>
<dbReference type="NCBIfam" id="TIGR02492">
    <property type="entry name" value="flgK_ends"/>
    <property type="match status" value="1"/>
</dbReference>
<evidence type="ECO:0000313" key="11">
    <source>
        <dbReference type="EMBL" id="KRU12165.1"/>
    </source>
</evidence>
<dbReference type="InterPro" id="IPR053927">
    <property type="entry name" value="FlgK_helical"/>
</dbReference>
<comment type="subcellular location">
    <subcellularLocation>
        <location evidence="1">Bacterial flagellum</location>
    </subcellularLocation>
    <subcellularLocation>
        <location evidence="2">Secreted</location>
    </subcellularLocation>
</comment>
<dbReference type="InterPro" id="IPR001444">
    <property type="entry name" value="Flag_bb_rod_N"/>
</dbReference>
<dbReference type="PATRIC" id="fig|1262449.3.peg.1605"/>
<dbReference type="GO" id="GO:0005198">
    <property type="term" value="F:structural molecule activity"/>
    <property type="evidence" value="ECO:0007669"/>
    <property type="project" value="InterPro"/>
</dbReference>
<reference evidence="10 13" key="1">
    <citation type="journal article" date="2015" name="Genome Announc.">
        <title>Complete Genome Sequence of the Nitrogen-Fixing and Solvent-Producing Clostridium pasteurianum DSM 525.</title>
        <authorList>
            <person name="Poehlein A."/>
            <person name="Grosse-Honebrink A."/>
            <person name="Zhang Y."/>
            <person name="Minton N.P."/>
            <person name="Daniel R."/>
        </authorList>
    </citation>
    <scope>NUCLEOTIDE SEQUENCE [LARGE SCALE GENOMIC DNA]</scope>
    <source>
        <strain evidence="10">DSM 525</strain>
        <strain evidence="13">DSM 525 / ATCC 6013</strain>
    </source>
</reference>
<feature type="domain" description="Flagellar hook-associated protein FlgK helical" evidence="9">
    <location>
        <begin position="102"/>
        <end position="252"/>
    </location>
</feature>
<dbReference type="Pfam" id="PF22638">
    <property type="entry name" value="FlgK_D1"/>
    <property type="match status" value="1"/>
</dbReference>
<dbReference type="PANTHER" id="PTHR30033:SF1">
    <property type="entry name" value="FLAGELLAR HOOK-ASSOCIATED PROTEIN 1"/>
    <property type="match status" value="1"/>
</dbReference>
<evidence type="ECO:0000259" key="8">
    <source>
        <dbReference type="Pfam" id="PF06429"/>
    </source>
</evidence>
<organism evidence="10 13">
    <name type="scientific">Clostridium pasteurianum DSM 525 = ATCC 6013</name>
    <dbReference type="NCBI Taxonomy" id="1262449"/>
    <lineage>
        <taxon>Bacteria</taxon>
        <taxon>Bacillati</taxon>
        <taxon>Bacillota</taxon>
        <taxon>Clostridia</taxon>
        <taxon>Eubacteriales</taxon>
        <taxon>Clostridiaceae</taxon>
        <taxon>Clostridium</taxon>
    </lineage>
</organism>
<sequence>MAGLFSTLNIGTSGMSAQQKAIDVTSHNIANANTEGYTRQRAIIEATRPYDMPSVNNAIGAGQVGTGAFVSAIQRVRDDFLDYQIRNETSTKGTYETRDNYLTQVESIFNGLSDTSISTLMGKVFNSWQSLSTQAQTSSAKTLVAQQSVALTGELNHTYSQLQNLKADSQSYLNQQVVEVNSIFDQIDSLNQQITRVKVSGSEPNDLMDKRDLLLDQLSENFNINIDKKSYDGIDLKPVDSGNISDTALVKSVDNTNVKRFSYVSAIEPAVDSDGNKISGEYKVTYYKNGDTTSDSNKMEVYVSMTADEAKQLDENRVLWANSDGIAINADGTALGTTTVDTPLAFSNLNLFTPSSGNIKGAMSVQADIDTYIDQLNNIAKALAFTVNAVHSGSNTADASSDDLPFFVNGDTAVYTTDSNGNSVLTGGNLSSVLDSESEITAGNITVNKEILDDPTKIKASTTGDTSVDGDGDGNRALAIAQLRDKLITIQNINSNTSRSDFITNFSADDNGVMTVQNSANGTTLEGYFKDVVNKLAVQGQEAERVIKNQTTLLQSFQQSRASVSGVSIDEEMANLIQYQHAYQANAKVISTVDELLDVVINGLKK</sequence>
<accession>A0A0H3J304</accession>
<proteinExistence type="inferred from homology"/>
<keyword evidence="13" id="KW-1185">Reference proteome</keyword>
<evidence type="ECO:0000256" key="4">
    <source>
        <dbReference type="ARBA" id="ARBA00016244"/>
    </source>
</evidence>
<dbReference type="KEGG" id="cpat:CLPA_c17690"/>
<keyword evidence="10" id="KW-0966">Cell projection</keyword>
<dbReference type="EMBL" id="CP009268">
    <property type="protein sequence ID" value="AJA51827.1"/>
    <property type="molecule type" value="Genomic_DNA"/>
</dbReference>
<dbReference type="PRINTS" id="PR01005">
    <property type="entry name" value="FLGHOOKAP1"/>
</dbReference>
<evidence type="ECO:0000256" key="3">
    <source>
        <dbReference type="ARBA" id="ARBA00009677"/>
    </source>
</evidence>
<name>A0A0H3J304_CLOPA</name>
<dbReference type="Pfam" id="PF06429">
    <property type="entry name" value="Flg_bbr_C"/>
    <property type="match status" value="1"/>
</dbReference>
<keyword evidence="6" id="KW-0975">Bacterial flagellum</keyword>
<keyword evidence="10" id="KW-0969">Cilium</keyword>
<dbReference type="GO" id="GO:0005576">
    <property type="term" value="C:extracellular region"/>
    <property type="evidence" value="ECO:0007669"/>
    <property type="project" value="UniProtKB-SubCell"/>
</dbReference>
<dbReference type="RefSeq" id="WP_003443850.1">
    <property type="nucleotide sequence ID" value="NZ_ANZB01000004.1"/>
</dbReference>
<dbReference type="AlphaFoldDB" id="A0A0H3J304"/>
<evidence type="ECO:0000259" key="9">
    <source>
        <dbReference type="Pfam" id="PF22638"/>
    </source>
</evidence>
<dbReference type="Pfam" id="PF00460">
    <property type="entry name" value="Flg_bb_rod"/>
    <property type="match status" value="1"/>
</dbReference>
<dbReference type="KEGG" id="cpae:CPAST_c17690"/>
<dbReference type="EMBL" id="JPGY02000001">
    <property type="protein sequence ID" value="KRU12165.1"/>
    <property type="molecule type" value="Genomic_DNA"/>
</dbReference>
<comment type="similarity">
    <text evidence="3">Belongs to the flagella basal body rod proteins family.</text>
</comment>
<evidence type="ECO:0000259" key="7">
    <source>
        <dbReference type="Pfam" id="PF00460"/>
    </source>
</evidence>
<dbReference type="Proteomes" id="UP000028042">
    <property type="component" value="Unassembled WGS sequence"/>
</dbReference>
<evidence type="ECO:0000256" key="5">
    <source>
        <dbReference type="ARBA" id="ARBA00022525"/>
    </source>
</evidence>
<evidence type="ECO:0000256" key="2">
    <source>
        <dbReference type="ARBA" id="ARBA00004613"/>
    </source>
</evidence>
<evidence type="ECO:0000313" key="12">
    <source>
        <dbReference type="Proteomes" id="UP000028042"/>
    </source>
</evidence>
<feature type="domain" description="Flagellar basal body rod protein N-terminal" evidence="7">
    <location>
        <begin position="8"/>
        <end position="38"/>
    </location>
</feature>
<reference evidence="11 12" key="3">
    <citation type="journal article" name="Genome Announc.">
        <title>Improved Draft Genome Sequence of Clostridium pasteurianum Strain ATCC 6013 (DSM 525) Using a Hybrid Next-Generation Sequencing Approach.</title>
        <authorList>
            <person name="Pyne M.E."/>
            <person name="Utturkar S."/>
            <person name="Brown S.D."/>
            <person name="Moo-Young M."/>
            <person name="Chung D.A."/>
            <person name="Chou C.P."/>
        </authorList>
    </citation>
    <scope>NUCLEOTIDE SEQUENCE [LARGE SCALE GENOMIC DNA]</scope>
    <source>
        <strain evidence="11 12">ATCC 6013</strain>
    </source>
</reference>
<dbReference type="GO" id="GO:0009424">
    <property type="term" value="C:bacterial-type flagellum hook"/>
    <property type="evidence" value="ECO:0007669"/>
    <property type="project" value="InterPro"/>
</dbReference>
<evidence type="ECO:0000313" key="10">
    <source>
        <dbReference type="EMBL" id="AJA51827.1"/>
    </source>
</evidence>
<dbReference type="InterPro" id="IPR010930">
    <property type="entry name" value="Flg_bb/hook_C_dom"/>
</dbReference>
<feature type="domain" description="Flagellar basal-body/hook protein C-terminal" evidence="8">
    <location>
        <begin position="559"/>
        <end position="602"/>
    </location>
</feature>
<dbReference type="Proteomes" id="UP000030905">
    <property type="component" value="Chromosome"/>
</dbReference>
<dbReference type="InterPro" id="IPR002371">
    <property type="entry name" value="FlgK"/>
</dbReference>
<dbReference type="GO" id="GO:0044780">
    <property type="term" value="P:bacterial-type flagellum assembly"/>
    <property type="evidence" value="ECO:0007669"/>
    <property type="project" value="InterPro"/>
</dbReference>
<keyword evidence="5" id="KW-0964">Secreted</keyword>
<dbReference type="eggNOG" id="COG1256">
    <property type="taxonomic scope" value="Bacteria"/>
</dbReference>
<reference evidence="11" key="2">
    <citation type="submission" date="2015-10" db="EMBL/GenBank/DDBJ databases">
        <title>Improved Draft Genome Sequence of Clostridium pasteurianum Strain ATCC 6013 (DSM 525) Using a Hybrid Next-Generation Sequencing Approach.</title>
        <authorList>
            <person name="Pyne M.E."/>
            <person name="Utturkar S.M."/>
            <person name="Brown S.D."/>
            <person name="Moo-Young M."/>
            <person name="Chung D.A."/>
            <person name="Chou P.C."/>
        </authorList>
    </citation>
    <scope>NUCLEOTIDE SEQUENCE</scope>
    <source>
        <strain evidence="11">ATCC 6013</strain>
    </source>
</reference>